<dbReference type="SUPFAM" id="SSF49265">
    <property type="entry name" value="Fibronectin type III"/>
    <property type="match status" value="1"/>
</dbReference>
<dbReference type="CDD" id="cd00063">
    <property type="entry name" value="FN3"/>
    <property type="match status" value="1"/>
</dbReference>
<gene>
    <name evidence="4" type="ORF">DPMN_108862</name>
</gene>
<evidence type="ECO:0000256" key="2">
    <source>
        <dbReference type="SAM" id="MobiDB-lite"/>
    </source>
</evidence>
<dbReference type="InterPro" id="IPR050964">
    <property type="entry name" value="Striated_Muscle_Regulatory"/>
</dbReference>
<dbReference type="Pfam" id="PF00041">
    <property type="entry name" value="fn3"/>
    <property type="match status" value="1"/>
</dbReference>
<accession>A0A9D4K9N7</accession>
<sequence length="110" mass="12535">MAELQWTPGRDGGANITGYLVQFNTSDNPSEWINYHDEIPGKVQTTYVNLPPWGMYNFRVLARNKVDYSKPSNPTRQPCTTPPERPSTNPKDVRTQTHKKGKLIVSWTVC</sequence>
<protein>
    <recommendedName>
        <fullName evidence="3">Fibronectin type-III domain-containing protein</fullName>
    </recommendedName>
</protein>
<dbReference type="PANTHER" id="PTHR13817">
    <property type="entry name" value="TITIN"/>
    <property type="match status" value="1"/>
</dbReference>
<keyword evidence="1" id="KW-0677">Repeat</keyword>
<dbReference type="Gene3D" id="2.60.40.10">
    <property type="entry name" value="Immunoglobulins"/>
    <property type="match status" value="1"/>
</dbReference>
<organism evidence="4 5">
    <name type="scientific">Dreissena polymorpha</name>
    <name type="common">Zebra mussel</name>
    <name type="synonym">Mytilus polymorpha</name>
    <dbReference type="NCBI Taxonomy" id="45954"/>
    <lineage>
        <taxon>Eukaryota</taxon>
        <taxon>Metazoa</taxon>
        <taxon>Spiralia</taxon>
        <taxon>Lophotrochozoa</taxon>
        <taxon>Mollusca</taxon>
        <taxon>Bivalvia</taxon>
        <taxon>Autobranchia</taxon>
        <taxon>Heteroconchia</taxon>
        <taxon>Euheterodonta</taxon>
        <taxon>Imparidentia</taxon>
        <taxon>Neoheterodontei</taxon>
        <taxon>Myida</taxon>
        <taxon>Dreissenoidea</taxon>
        <taxon>Dreissenidae</taxon>
        <taxon>Dreissena</taxon>
    </lineage>
</organism>
<feature type="region of interest" description="Disordered" evidence="2">
    <location>
        <begin position="67"/>
        <end position="100"/>
    </location>
</feature>
<feature type="domain" description="Fibronectin type-III" evidence="3">
    <location>
        <begin position="1"/>
        <end position="84"/>
    </location>
</feature>
<dbReference type="InterPro" id="IPR013783">
    <property type="entry name" value="Ig-like_fold"/>
</dbReference>
<dbReference type="InterPro" id="IPR036116">
    <property type="entry name" value="FN3_sf"/>
</dbReference>
<dbReference type="Proteomes" id="UP000828390">
    <property type="component" value="Unassembled WGS sequence"/>
</dbReference>
<proteinExistence type="predicted"/>
<evidence type="ECO:0000313" key="4">
    <source>
        <dbReference type="EMBL" id="KAH3835509.1"/>
    </source>
</evidence>
<dbReference type="PANTHER" id="PTHR13817:SF136">
    <property type="entry name" value="NEURAL CELL ADHESION MOLECULE L1-LIKE PROTEIN"/>
    <property type="match status" value="1"/>
</dbReference>
<evidence type="ECO:0000259" key="3">
    <source>
        <dbReference type="PROSITE" id="PS50853"/>
    </source>
</evidence>
<name>A0A9D4K9N7_DREPO</name>
<reference evidence="4" key="1">
    <citation type="journal article" date="2019" name="bioRxiv">
        <title>The Genome of the Zebra Mussel, Dreissena polymorpha: A Resource for Invasive Species Research.</title>
        <authorList>
            <person name="McCartney M.A."/>
            <person name="Auch B."/>
            <person name="Kono T."/>
            <person name="Mallez S."/>
            <person name="Zhang Y."/>
            <person name="Obille A."/>
            <person name="Becker A."/>
            <person name="Abrahante J.E."/>
            <person name="Garbe J."/>
            <person name="Badalamenti J.P."/>
            <person name="Herman A."/>
            <person name="Mangelson H."/>
            <person name="Liachko I."/>
            <person name="Sullivan S."/>
            <person name="Sone E.D."/>
            <person name="Koren S."/>
            <person name="Silverstein K.A.T."/>
            <person name="Beckman K.B."/>
            <person name="Gohl D.M."/>
        </authorList>
    </citation>
    <scope>NUCLEOTIDE SEQUENCE</scope>
    <source>
        <strain evidence="4">Duluth1</strain>
        <tissue evidence="4">Whole animal</tissue>
    </source>
</reference>
<evidence type="ECO:0000256" key="1">
    <source>
        <dbReference type="ARBA" id="ARBA00022737"/>
    </source>
</evidence>
<evidence type="ECO:0000313" key="5">
    <source>
        <dbReference type="Proteomes" id="UP000828390"/>
    </source>
</evidence>
<comment type="caution">
    <text evidence="4">The sequence shown here is derived from an EMBL/GenBank/DDBJ whole genome shotgun (WGS) entry which is preliminary data.</text>
</comment>
<dbReference type="EMBL" id="JAIWYP010000004">
    <property type="protein sequence ID" value="KAH3835509.1"/>
    <property type="molecule type" value="Genomic_DNA"/>
</dbReference>
<reference evidence="4" key="2">
    <citation type="submission" date="2020-11" db="EMBL/GenBank/DDBJ databases">
        <authorList>
            <person name="McCartney M.A."/>
            <person name="Auch B."/>
            <person name="Kono T."/>
            <person name="Mallez S."/>
            <person name="Becker A."/>
            <person name="Gohl D.M."/>
            <person name="Silverstein K.A.T."/>
            <person name="Koren S."/>
            <person name="Bechman K.B."/>
            <person name="Herman A."/>
            <person name="Abrahante J.E."/>
            <person name="Garbe J."/>
        </authorList>
    </citation>
    <scope>NUCLEOTIDE SEQUENCE</scope>
    <source>
        <strain evidence="4">Duluth1</strain>
        <tissue evidence="4">Whole animal</tissue>
    </source>
</reference>
<feature type="compositionally biased region" description="Polar residues" evidence="2">
    <location>
        <begin position="70"/>
        <end position="79"/>
    </location>
</feature>
<dbReference type="PROSITE" id="PS50853">
    <property type="entry name" value="FN3"/>
    <property type="match status" value="1"/>
</dbReference>
<dbReference type="AlphaFoldDB" id="A0A9D4K9N7"/>
<dbReference type="InterPro" id="IPR003961">
    <property type="entry name" value="FN3_dom"/>
</dbReference>
<keyword evidence="5" id="KW-1185">Reference proteome</keyword>